<dbReference type="Pfam" id="PF02518">
    <property type="entry name" value="HATPase_c"/>
    <property type="match status" value="1"/>
</dbReference>
<dbReference type="SMART" id="SM00387">
    <property type="entry name" value="HATPase_c"/>
    <property type="match status" value="1"/>
</dbReference>
<comment type="caution">
    <text evidence="9">The sequence shown here is derived from an EMBL/GenBank/DDBJ whole genome shotgun (WGS) entry which is preliminary data.</text>
</comment>
<dbReference type="InterPro" id="IPR011990">
    <property type="entry name" value="TPR-like_helical_dom_sf"/>
</dbReference>
<keyword evidence="6" id="KW-0472">Membrane</keyword>
<dbReference type="GO" id="GO:0004673">
    <property type="term" value="F:protein histidine kinase activity"/>
    <property type="evidence" value="ECO:0007669"/>
    <property type="project" value="UniProtKB-EC"/>
</dbReference>
<accession>A0A327RUZ5</accession>
<dbReference type="OrthoDB" id="977000at2"/>
<dbReference type="PANTHER" id="PTHR24421">
    <property type="entry name" value="NITRATE/NITRITE SENSOR PROTEIN NARX-RELATED"/>
    <property type="match status" value="1"/>
</dbReference>
<dbReference type="PROSITE" id="PS50109">
    <property type="entry name" value="HIS_KIN"/>
    <property type="match status" value="1"/>
</dbReference>
<dbReference type="CDD" id="cd16917">
    <property type="entry name" value="HATPase_UhpB-NarQ-NarX-like"/>
    <property type="match status" value="1"/>
</dbReference>
<keyword evidence="7" id="KW-0732">Signal</keyword>
<keyword evidence="5" id="KW-0902">Two-component regulatory system</keyword>
<name>A0A327RUZ5_9FLAO</name>
<dbReference type="SUPFAM" id="SSF48452">
    <property type="entry name" value="TPR-like"/>
    <property type="match status" value="2"/>
</dbReference>
<evidence type="ECO:0000256" key="4">
    <source>
        <dbReference type="ARBA" id="ARBA00022777"/>
    </source>
</evidence>
<dbReference type="InterPro" id="IPR004358">
    <property type="entry name" value="Sig_transdc_His_kin-like_C"/>
</dbReference>
<evidence type="ECO:0000313" key="10">
    <source>
        <dbReference type="Proteomes" id="UP000248987"/>
    </source>
</evidence>
<dbReference type="Proteomes" id="UP000248987">
    <property type="component" value="Unassembled WGS sequence"/>
</dbReference>
<dbReference type="RefSeq" id="WP_146608972.1">
    <property type="nucleotide sequence ID" value="NZ_LZRN01000026.1"/>
</dbReference>
<evidence type="ECO:0000256" key="1">
    <source>
        <dbReference type="ARBA" id="ARBA00000085"/>
    </source>
</evidence>
<evidence type="ECO:0000256" key="5">
    <source>
        <dbReference type="ARBA" id="ARBA00023012"/>
    </source>
</evidence>
<keyword evidence="4 9" id="KW-0418">Kinase</keyword>
<dbReference type="EMBL" id="QLLQ01000018">
    <property type="protein sequence ID" value="RAJ19862.1"/>
    <property type="molecule type" value="Genomic_DNA"/>
</dbReference>
<keyword evidence="6" id="KW-1133">Transmembrane helix</keyword>
<sequence>MSRLLAFLLLFIFSYFPMLAQDVLQSTDYERVLKLRQLGEDKTLSLEERLKYSKDAVALSQDLDVDSLILRSNRILSTAYLYTGDYEAFEKANHENLVISKKIKDTLALGIANHNLGFYHSTKTQNDSAYYYYTNAIESYEKIGEVSRKIEVMANLSLIQYIERDYFGSEELCIRALRLLEASSADERNFSMLWIFYNRLGNISLDLGHYDQSLEYHEKSIAISNKMKNGRSDYYTSIHNKAFVLRKMGNYTEALKLYNEILGEKDLFVNDPSFYPLILENIAFTKYKANDTDYDGIETMFKKAYRISDSLQDPITKLAVTIDLAKFYKGNEKKAEALKYARESYKLAKEISSNDIFLESMMMLSELNPGEEGKAYLHEHIRLSDSLLAHERGIRNKFARVQFETDQVELENERIAAEKMWWTISSIVLLVTSLLVYIIITQRNKNKELKFKQDQQEANEEIYNLMLSQQDKVDGARAEEKKRISQDLHDGVLGRLFGTRLSLDSYNFNQGNEAVQVRSKYISELKIIEEDIRKISHDLNTDFVSGSGFMDILTELIDKQTQAYQLAYKFDFTDDINWESLSNKSKINIYRMVQESLQNIYKHAKAKRVKISIALKKAVICLSINDDGIGFDPNKSKKGIGLKNIKSRVKELNGTVAFHSEPDQGTTIEVKIPYTT</sequence>
<organism evidence="9 10">
    <name type="scientific">Gelidibacter algens</name>
    <dbReference type="NCBI Taxonomy" id="49280"/>
    <lineage>
        <taxon>Bacteria</taxon>
        <taxon>Pseudomonadati</taxon>
        <taxon>Bacteroidota</taxon>
        <taxon>Flavobacteriia</taxon>
        <taxon>Flavobacteriales</taxon>
        <taxon>Flavobacteriaceae</taxon>
        <taxon>Gelidibacter</taxon>
    </lineage>
</organism>
<gene>
    <name evidence="9" type="ORF">LX77_03383</name>
</gene>
<feature type="signal peptide" evidence="7">
    <location>
        <begin position="1"/>
        <end position="20"/>
    </location>
</feature>
<dbReference type="EC" id="2.7.13.3" evidence="2"/>
<dbReference type="InterPro" id="IPR005467">
    <property type="entry name" value="His_kinase_dom"/>
</dbReference>
<dbReference type="GO" id="GO:0000160">
    <property type="term" value="P:phosphorelay signal transduction system"/>
    <property type="evidence" value="ECO:0007669"/>
    <property type="project" value="UniProtKB-KW"/>
</dbReference>
<dbReference type="AlphaFoldDB" id="A0A327RUZ5"/>
<dbReference type="InterPro" id="IPR050482">
    <property type="entry name" value="Sensor_HK_TwoCompSys"/>
</dbReference>
<feature type="chain" id="PRO_5016234717" description="histidine kinase" evidence="7">
    <location>
        <begin position="21"/>
        <end position="676"/>
    </location>
</feature>
<keyword evidence="3" id="KW-0808">Transferase</keyword>
<dbReference type="Pfam" id="PF13424">
    <property type="entry name" value="TPR_12"/>
    <property type="match status" value="1"/>
</dbReference>
<keyword evidence="6" id="KW-0812">Transmembrane</keyword>
<dbReference type="InterPro" id="IPR019734">
    <property type="entry name" value="TPR_rpt"/>
</dbReference>
<dbReference type="Gene3D" id="1.25.40.10">
    <property type="entry name" value="Tetratricopeptide repeat domain"/>
    <property type="match status" value="2"/>
</dbReference>
<dbReference type="InterPro" id="IPR003594">
    <property type="entry name" value="HATPase_dom"/>
</dbReference>
<evidence type="ECO:0000256" key="2">
    <source>
        <dbReference type="ARBA" id="ARBA00012438"/>
    </source>
</evidence>
<reference evidence="9 10" key="1">
    <citation type="submission" date="2018-06" db="EMBL/GenBank/DDBJ databases">
        <title>Genomic Encyclopedia of Archaeal and Bacterial Type Strains, Phase II (KMG-II): from individual species to whole genera.</title>
        <authorList>
            <person name="Goeker M."/>
        </authorList>
    </citation>
    <scope>NUCLEOTIDE SEQUENCE [LARGE SCALE GENOMIC DNA]</scope>
    <source>
        <strain evidence="9 10">DSM 12408</strain>
    </source>
</reference>
<dbReference type="Gene3D" id="1.20.5.1930">
    <property type="match status" value="1"/>
</dbReference>
<dbReference type="SUPFAM" id="SSF55874">
    <property type="entry name" value="ATPase domain of HSP90 chaperone/DNA topoisomerase II/histidine kinase"/>
    <property type="match status" value="1"/>
</dbReference>
<dbReference type="PRINTS" id="PR00344">
    <property type="entry name" value="BCTRLSENSOR"/>
</dbReference>
<evidence type="ECO:0000256" key="6">
    <source>
        <dbReference type="SAM" id="Phobius"/>
    </source>
</evidence>
<evidence type="ECO:0000256" key="3">
    <source>
        <dbReference type="ARBA" id="ARBA00022679"/>
    </source>
</evidence>
<proteinExistence type="predicted"/>
<dbReference type="SMART" id="SM00028">
    <property type="entry name" value="TPR"/>
    <property type="match status" value="5"/>
</dbReference>
<evidence type="ECO:0000259" key="8">
    <source>
        <dbReference type="PROSITE" id="PS50109"/>
    </source>
</evidence>
<comment type="catalytic activity">
    <reaction evidence="1">
        <text>ATP + protein L-histidine = ADP + protein N-phospho-L-histidine.</text>
        <dbReference type="EC" id="2.7.13.3"/>
    </reaction>
</comment>
<evidence type="ECO:0000256" key="7">
    <source>
        <dbReference type="SAM" id="SignalP"/>
    </source>
</evidence>
<keyword evidence="10" id="KW-1185">Reference proteome</keyword>
<feature type="domain" description="Histidine kinase" evidence="8">
    <location>
        <begin position="589"/>
        <end position="676"/>
    </location>
</feature>
<dbReference type="Gene3D" id="3.30.565.10">
    <property type="entry name" value="Histidine kinase-like ATPase, C-terminal domain"/>
    <property type="match status" value="1"/>
</dbReference>
<feature type="transmembrane region" description="Helical" evidence="6">
    <location>
        <begin position="420"/>
        <end position="440"/>
    </location>
</feature>
<protein>
    <recommendedName>
        <fullName evidence="2">histidine kinase</fullName>
        <ecNumber evidence="2">2.7.13.3</ecNumber>
    </recommendedName>
</protein>
<dbReference type="PANTHER" id="PTHR24421:SF10">
    <property type="entry name" value="NITRATE_NITRITE SENSOR PROTEIN NARQ"/>
    <property type="match status" value="1"/>
</dbReference>
<dbReference type="InterPro" id="IPR036890">
    <property type="entry name" value="HATPase_C_sf"/>
</dbReference>
<evidence type="ECO:0000313" key="9">
    <source>
        <dbReference type="EMBL" id="RAJ19862.1"/>
    </source>
</evidence>